<gene>
    <name evidence="1" type="ORF">DHETER_LOCUS322</name>
</gene>
<dbReference type="Proteomes" id="UP000789702">
    <property type="component" value="Unassembled WGS sequence"/>
</dbReference>
<organism evidence="1 2">
    <name type="scientific">Dentiscutata heterogama</name>
    <dbReference type="NCBI Taxonomy" id="1316150"/>
    <lineage>
        <taxon>Eukaryota</taxon>
        <taxon>Fungi</taxon>
        <taxon>Fungi incertae sedis</taxon>
        <taxon>Mucoromycota</taxon>
        <taxon>Glomeromycotina</taxon>
        <taxon>Glomeromycetes</taxon>
        <taxon>Diversisporales</taxon>
        <taxon>Gigasporaceae</taxon>
        <taxon>Dentiscutata</taxon>
    </lineage>
</organism>
<evidence type="ECO:0000313" key="2">
    <source>
        <dbReference type="Proteomes" id="UP000789702"/>
    </source>
</evidence>
<name>A0ACA9JYA9_9GLOM</name>
<accession>A0ACA9JYA9</accession>
<comment type="caution">
    <text evidence="1">The sequence shown here is derived from an EMBL/GenBank/DDBJ whole genome shotgun (WGS) entry which is preliminary data.</text>
</comment>
<keyword evidence="2" id="KW-1185">Reference proteome</keyword>
<dbReference type="EMBL" id="CAJVPU010000146">
    <property type="protein sequence ID" value="CAG8441965.1"/>
    <property type="molecule type" value="Genomic_DNA"/>
</dbReference>
<proteinExistence type="predicted"/>
<evidence type="ECO:0000313" key="1">
    <source>
        <dbReference type="EMBL" id="CAG8441965.1"/>
    </source>
</evidence>
<sequence length="215" mass="25427">MLLKVYLFTKITLLSQKDLVIQNADHHVEEDKINEEILDIFIQVLADGENQLELEDPYTTQKELHPVRKPESKWEDRLRRRKQEELPQELLPINKDLFIPDDPVTTCPRYKRGPSKHHFLRPNDDKSDSEDTIDKLEFEDELLEKAKSYFTSEISSDKELNMNSQRKHKQEEVVEISLSQNEVYLVDDFRAIKEVVEHTEDENDSEHVNIEESLT</sequence>
<reference evidence="1" key="1">
    <citation type="submission" date="2021-06" db="EMBL/GenBank/DDBJ databases">
        <authorList>
            <person name="Kallberg Y."/>
            <person name="Tangrot J."/>
            <person name="Rosling A."/>
        </authorList>
    </citation>
    <scope>NUCLEOTIDE SEQUENCE</scope>
    <source>
        <strain evidence="1">IL203A</strain>
    </source>
</reference>
<protein>
    <submittedName>
        <fullName evidence="1">5830_t:CDS:1</fullName>
    </submittedName>
</protein>